<dbReference type="RefSeq" id="WP_011766192.1">
    <property type="nucleotide sequence ID" value="NC_008702.1"/>
</dbReference>
<gene>
    <name evidence="1" type="ordered locus">azo2462</name>
</gene>
<dbReference type="KEGG" id="azo:azo2462"/>
<protein>
    <submittedName>
        <fullName evidence="1">Hypothetical secreted protein</fullName>
    </submittedName>
</protein>
<proteinExistence type="predicted"/>
<dbReference type="STRING" id="62928.azo2462"/>
<dbReference type="eggNOG" id="ENOG502ZAX2">
    <property type="taxonomic scope" value="Bacteria"/>
</dbReference>
<dbReference type="HOGENOM" id="CLU_025130_0_0_4"/>
<keyword evidence="2" id="KW-1185">Reference proteome</keyword>
<name>A1K8C4_AZOSB</name>
<dbReference type="Proteomes" id="UP000002588">
    <property type="component" value="Chromosome"/>
</dbReference>
<sequence>MTPTAPAISPYGATAASAAGTAVASSGDRQRQAIDNLIRRELKVGDPRDPQQIAQALRDRYRGDLRAQAIEGEARGLPFLQTPQARSGELPPPQATHIDLQQATDDVRQDLQMLISDNLTKDIRPELEGWQQVIQRSIDEGVAAARYGLDPHRRDTAFAMRRQLGDYARLSRLIGALTPALNRSFRNLATSLDEAAAVILVLMGESIANLGFAGGRFLLQAPYSELQARRDAVLNALRQVDGLAAMASAGGNWPRGLRAYRQLSTVLEARGQGDLRALMNEAELARTMDELIQLAGGGAPTGLRAVGATAWAPLNRLQRFVQTTLRQVAPASHELATLHEALMLFLDGFVAGGGFRLLRVARPTVLNYGLYGAATVSAAERRLIELVNRRGTLARLLDCLTQCTCDDNHVLTQIVLDKLLFTLDRAIDYYCVGDADLGLPETRAAAFSHLIDALLPANALNYPAPTGGLPLYPWNPTPGGGPLNRPAFLAPLADNGLIANELNAVRALLRPVPPNPNAGALPNPYPQQEWWTTTEATYLNSLNNNLAWLGGAPTPQRFATVLHDELCLQRQTDEQWRPVVEQMTSGCVSAARVFDDALPAFSPGVLYQLGDRALDYFAQATAALPLDQQVPFGCYVPDPRMPRHLEESLDDIVAWLP</sequence>
<dbReference type="AlphaFoldDB" id="A1K8C4"/>
<evidence type="ECO:0000313" key="1">
    <source>
        <dbReference type="EMBL" id="CAL95079.1"/>
    </source>
</evidence>
<reference evidence="1 2" key="1">
    <citation type="journal article" date="2006" name="Nat. Biotechnol.">
        <title>Complete genome of the mutualistic, N2-fixing grass endophyte Azoarcus sp. strain BH72.</title>
        <authorList>
            <person name="Krause A."/>
            <person name="Ramakumar A."/>
            <person name="Bartels D."/>
            <person name="Battistoni F."/>
            <person name="Bekel T."/>
            <person name="Boch J."/>
            <person name="Boehm M."/>
            <person name="Friedrich F."/>
            <person name="Hurek T."/>
            <person name="Krause L."/>
            <person name="Linke B."/>
            <person name="McHardy A.C."/>
            <person name="Sarkar A."/>
            <person name="Schneiker S."/>
            <person name="Syed A.A."/>
            <person name="Thauer R."/>
            <person name="Vorhoelter F.-J."/>
            <person name="Weidner S."/>
            <person name="Puehler A."/>
            <person name="Reinhold-Hurek B."/>
            <person name="Kaiser O."/>
            <person name="Goesmann A."/>
        </authorList>
    </citation>
    <scope>NUCLEOTIDE SEQUENCE [LARGE SCALE GENOMIC DNA]</scope>
    <source>
        <strain evidence="1 2">BH72</strain>
    </source>
</reference>
<accession>A1K8C4</accession>
<evidence type="ECO:0000313" key="2">
    <source>
        <dbReference type="Proteomes" id="UP000002588"/>
    </source>
</evidence>
<organism evidence="1 2">
    <name type="scientific">Azoarcus sp. (strain BH72)</name>
    <dbReference type="NCBI Taxonomy" id="418699"/>
    <lineage>
        <taxon>Bacteria</taxon>
        <taxon>Pseudomonadati</taxon>
        <taxon>Pseudomonadota</taxon>
        <taxon>Betaproteobacteria</taxon>
        <taxon>Rhodocyclales</taxon>
        <taxon>Zoogloeaceae</taxon>
        <taxon>Azoarcus</taxon>
    </lineage>
</organism>
<dbReference type="EMBL" id="AM406670">
    <property type="protein sequence ID" value="CAL95079.1"/>
    <property type="molecule type" value="Genomic_DNA"/>
</dbReference>